<keyword evidence="9" id="KW-0902">Two-component regulatory system</keyword>
<comment type="catalytic activity">
    <reaction evidence="1">
        <text>ATP + protein L-histidine = ADP + protein N-phospho-L-histidine.</text>
        <dbReference type="EC" id="2.7.13.3"/>
    </reaction>
</comment>
<dbReference type="Proteomes" id="UP000298545">
    <property type="component" value="Chromosome circular"/>
</dbReference>
<dbReference type="InterPro" id="IPR035965">
    <property type="entry name" value="PAS-like_dom_sf"/>
</dbReference>
<dbReference type="GO" id="GO:0009927">
    <property type="term" value="F:histidine phosphotransfer kinase activity"/>
    <property type="evidence" value="ECO:0007669"/>
    <property type="project" value="TreeGrafter"/>
</dbReference>
<dbReference type="STRING" id="1367849.GCA_000518585_02713"/>
<feature type="domain" description="Histidine kinase" evidence="13">
    <location>
        <begin position="554"/>
        <end position="773"/>
    </location>
</feature>
<dbReference type="PANTHER" id="PTHR43047:SF72">
    <property type="entry name" value="OSMOSENSING HISTIDINE PROTEIN KINASE SLN1"/>
    <property type="match status" value="1"/>
</dbReference>
<evidence type="ECO:0000256" key="2">
    <source>
        <dbReference type="ARBA" id="ARBA00004370"/>
    </source>
</evidence>
<evidence type="ECO:0000313" key="18">
    <source>
        <dbReference type="Proteomes" id="UP000826513"/>
    </source>
</evidence>
<dbReference type="FunFam" id="3.30.565.10:FF:000006">
    <property type="entry name" value="Sensor histidine kinase WalK"/>
    <property type="match status" value="1"/>
</dbReference>
<dbReference type="Gene3D" id="3.30.450.20">
    <property type="entry name" value="PAS domain"/>
    <property type="match status" value="2"/>
</dbReference>
<evidence type="ECO:0000313" key="17">
    <source>
        <dbReference type="Proteomes" id="UP000298545"/>
    </source>
</evidence>
<evidence type="ECO:0000256" key="11">
    <source>
        <dbReference type="SAM" id="Coils"/>
    </source>
</evidence>
<evidence type="ECO:0000256" key="5">
    <source>
        <dbReference type="ARBA" id="ARBA00022679"/>
    </source>
</evidence>
<dbReference type="PROSITE" id="PS50109">
    <property type="entry name" value="HIS_KIN"/>
    <property type="match status" value="1"/>
</dbReference>
<keyword evidence="6" id="KW-0547">Nucleotide-binding</keyword>
<dbReference type="CDD" id="cd00082">
    <property type="entry name" value="HisKA"/>
    <property type="match status" value="1"/>
</dbReference>
<feature type="domain" description="PAC" evidence="14">
    <location>
        <begin position="333"/>
        <end position="383"/>
    </location>
</feature>
<dbReference type="Gene3D" id="3.30.565.10">
    <property type="entry name" value="Histidine kinase-like ATPase, C-terminal domain"/>
    <property type="match status" value="1"/>
</dbReference>
<evidence type="ECO:0000313" key="15">
    <source>
        <dbReference type="EMBL" id="QCI98314.1"/>
    </source>
</evidence>
<feature type="transmembrane region" description="Helical" evidence="12">
    <location>
        <begin position="55"/>
        <end position="73"/>
    </location>
</feature>
<dbReference type="EMBL" id="CP072167">
    <property type="protein sequence ID" value="QYA06230.1"/>
    <property type="molecule type" value="Genomic_DNA"/>
</dbReference>
<dbReference type="Gene3D" id="1.10.287.130">
    <property type="match status" value="1"/>
</dbReference>
<comment type="subcellular location">
    <subcellularLocation>
        <location evidence="2">Membrane</location>
    </subcellularLocation>
</comment>
<dbReference type="OrthoDB" id="9801651at2"/>
<dbReference type="SUPFAM" id="SSF47384">
    <property type="entry name" value="Homodimeric domain of signal transducing histidine kinase"/>
    <property type="match status" value="1"/>
</dbReference>
<dbReference type="Proteomes" id="UP000826513">
    <property type="component" value="Chromosome 1"/>
</dbReference>
<gene>
    <name evidence="15" type="ORF">CFBP5473_10580</name>
    <name evidence="16" type="ORF">J5285_09140</name>
</gene>
<dbReference type="FunFam" id="1.10.287.130:FF:000038">
    <property type="entry name" value="Sensory transduction histidine kinase"/>
    <property type="match status" value="1"/>
</dbReference>
<evidence type="ECO:0000256" key="4">
    <source>
        <dbReference type="ARBA" id="ARBA00022553"/>
    </source>
</evidence>
<keyword evidence="12" id="KW-0812">Transmembrane</keyword>
<dbReference type="EC" id="2.7.13.3" evidence="3"/>
<dbReference type="InterPro" id="IPR000700">
    <property type="entry name" value="PAS-assoc_C"/>
</dbReference>
<evidence type="ECO:0000256" key="8">
    <source>
        <dbReference type="ARBA" id="ARBA00022840"/>
    </source>
</evidence>
<dbReference type="SMART" id="SM00086">
    <property type="entry name" value="PAC"/>
    <property type="match status" value="1"/>
</dbReference>
<dbReference type="Pfam" id="PF08447">
    <property type="entry name" value="PAS_3"/>
    <property type="match status" value="1"/>
</dbReference>
<reference evidence="16 18" key="2">
    <citation type="submission" date="2021-03" db="EMBL/GenBank/DDBJ databases">
        <title>Rapid diversification of plasmids in a genus of pathogenic and nitrogen fixing bacteria.</title>
        <authorList>
            <person name="Weisberg A.J."/>
            <person name="Miller M."/>
            <person name="Ream W."/>
            <person name="Grunwald N.J."/>
            <person name="Chang J.H."/>
        </authorList>
    </citation>
    <scope>NUCLEOTIDE SEQUENCE [LARGE SCALE GENOMIC DNA]</scope>
    <source>
        <strain evidence="16 18">AF3.44</strain>
    </source>
</reference>
<dbReference type="InterPro" id="IPR005467">
    <property type="entry name" value="His_kinase_dom"/>
</dbReference>
<dbReference type="GO" id="GO:0000155">
    <property type="term" value="F:phosphorelay sensor kinase activity"/>
    <property type="evidence" value="ECO:0007669"/>
    <property type="project" value="InterPro"/>
</dbReference>
<evidence type="ECO:0000256" key="6">
    <source>
        <dbReference type="ARBA" id="ARBA00022741"/>
    </source>
</evidence>
<keyword evidence="7 15" id="KW-0418">Kinase</keyword>
<dbReference type="CDD" id="cd16922">
    <property type="entry name" value="HATPase_EvgS-ArcB-TorS-like"/>
    <property type="match status" value="1"/>
</dbReference>
<sequence length="799" mass="88416">MTDVRRATAGDERSYARFAEIAALAEKLSGGILPAGKPFGNLLQMPRMETLLKRLIPLLILAFLVVIAASRMFGITSEYARMEEAARQTTALSALTARAALTGVETLFTTQDRAAVESRLNASFPAGSMNDDTVILVAGMNGRVFGGVGTHAAKYVGTSLTALLPEIAIVRRFPGAPGTIETDIENVAHYATMLPLGTDGGMIIAARSLEPIRAFWRSEVAMNVTLFAGISSILLVILYAYYMQVKRARTADEVFVESNLRVETALSRGRCGLWDFDLGSRRMFWSTSLYEILGLPPRTEPLSFSDAARMMHSEDGNLYELARSVGCGDLRQIDQIFRMRHTHGHYVWLRARAQVIHTANGPRVIGIAMDVTEQHRLAQRYAEADQRLADAIECTSEAFVLWDKNDRLVMCNTHFQQAYGLPDSALVPGSERAVVYAAAARPIVERRVADPDQSGLSRTTEVQLADERWLQITERRTRDGGLVSVGTDITLLKRHQDRLRESERRLMATIGDLSASRHKLERQKTELSDANALYQSEKERAEAANKAKSEFLANMSHELRTPLNAILGFSEILVAEMFGPVGSPKYSEYARDIHDSGKHLLNVINDILDMSKIEAGHMRINREKVDLAPLVEETLRLTAIQAAQKNITIHQRVCKDMHMSGDRRAMKQIMLNLLSNAVKFTDEGGRVLLRTHVHHKGLMLTIADTGIGIPSASINKIGQPFEQVQSQYAKSQGGSGLGLAISRSLVKLHGGSMKIRSSEGKGTVVTLFIPHVDVIREVPPYLAYQARTKLELLRSHKLN</sequence>
<evidence type="ECO:0000259" key="14">
    <source>
        <dbReference type="PROSITE" id="PS50113"/>
    </source>
</evidence>
<keyword evidence="5" id="KW-0808">Transferase</keyword>
<dbReference type="InterPro" id="IPR013655">
    <property type="entry name" value="PAS_fold_3"/>
</dbReference>
<evidence type="ECO:0000256" key="12">
    <source>
        <dbReference type="SAM" id="Phobius"/>
    </source>
</evidence>
<dbReference type="Pfam" id="PF00512">
    <property type="entry name" value="HisKA"/>
    <property type="match status" value="1"/>
</dbReference>
<keyword evidence="4" id="KW-0597">Phosphoprotein</keyword>
<dbReference type="AlphaFoldDB" id="A0A4D7DSF3"/>
<evidence type="ECO:0000256" key="7">
    <source>
        <dbReference type="ARBA" id="ARBA00022777"/>
    </source>
</evidence>
<organism evidence="15 17">
    <name type="scientific">Agrobacterium larrymoorei</name>
    <dbReference type="NCBI Taxonomy" id="160699"/>
    <lineage>
        <taxon>Bacteria</taxon>
        <taxon>Pseudomonadati</taxon>
        <taxon>Pseudomonadota</taxon>
        <taxon>Alphaproteobacteria</taxon>
        <taxon>Hyphomicrobiales</taxon>
        <taxon>Rhizobiaceae</taxon>
        <taxon>Rhizobium/Agrobacterium group</taxon>
        <taxon>Agrobacterium</taxon>
    </lineage>
</organism>
<dbReference type="InterPro" id="IPR003594">
    <property type="entry name" value="HATPase_dom"/>
</dbReference>
<keyword evidence="11" id="KW-0175">Coiled coil</keyword>
<evidence type="ECO:0000313" key="16">
    <source>
        <dbReference type="EMBL" id="QYA06230.1"/>
    </source>
</evidence>
<proteinExistence type="predicted"/>
<dbReference type="SMART" id="SM00388">
    <property type="entry name" value="HisKA"/>
    <property type="match status" value="1"/>
</dbReference>
<dbReference type="Pfam" id="PF12860">
    <property type="entry name" value="PAS_7"/>
    <property type="match status" value="1"/>
</dbReference>
<dbReference type="InterPro" id="IPR001610">
    <property type="entry name" value="PAC"/>
</dbReference>
<dbReference type="InterPro" id="IPR003661">
    <property type="entry name" value="HisK_dim/P_dom"/>
</dbReference>
<dbReference type="PROSITE" id="PS50113">
    <property type="entry name" value="PAC"/>
    <property type="match status" value="1"/>
</dbReference>
<dbReference type="InterPro" id="IPR004358">
    <property type="entry name" value="Sig_transdc_His_kin-like_C"/>
</dbReference>
<dbReference type="KEGG" id="alf:CFBP5473_10580"/>
<feature type="coiled-coil region" evidence="11">
    <location>
        <begin position="517"/>
        <end position="547"/>
    </location>
</feature>
<dbReference type="InterPro" id="IPR036097">
    <property type="entry name" value="HisK_dim/P_sf"/>
</dbReference>
<keyword evidence="10 12" id="KW-0472">Membrane</keyword>
<evidence type="ECO:0000259" key="13">
    <source>
        <dbReference type="PROSITE" id="PS50109"/>
    </source>
</evidence>
<evidence type="ECO:0000256" key="3">
    <source>
        <dbReference type="ARBA" id="ARBA00012438"/>
    </source>
</evidence>
<dbReference type="GO" id="GO:0005524">
    <property type="term" value="F:ATP binding"/>
    <property type="evidence" value="ECO:0007669"/>
    <property type="project" value="UniProtKB-KW"/>
</dbReference>
<evidence type="ECO:0000256" key="10">
    <source>
        <dbReference type="ARBA" id="ARBA00023136"/>
    </source>
</evidence>
<protein>
    <recommendedName>
        <fullName evidence="3">histidine kinase</fullName>
        <ecNumber evidence="3">2.7.13.3</ecNumber>
    </recommendedName>
</protein>
<keyword evidence="12" id="KW-1133">Transmembrane helix</keyword>
<evidence type="ECO:0000256" key="9">
    <source>
        <dbReference type="ARBA" id="ARBA00023012"/>
    </source>
</evidence>
<evidence type="ECO:0000256" key="1">
    <source>
        <dbReference type="ARBA" id="ARBA00000085"/>
    </source>
</evidence>
<dbReference type="InterPro" id="IPR036890">
    <property type="entry name" value="HATPase_C_sf"/>
</dbReference>
<dbReference type="SMART" id="SM00387">
    <property type="entry name" value="HATPase_c"/>
    <property type="match status" value="1"/>
</dbReference>
<keyword evidence="8" id="KW-0067">ATP-binding</keyword>
<dbReference type="PANTHER" id="PTHR43047">
    <property type="entry name" value="TWO-COMPONENT HISTIDINE PROTEIN KINASE"/>
    <property type="match status" value="1"/>
</dbReference>
<name>A0A4D7DSF3_9HYPH</name>
<dbReference type="SUPFAM" id="SSF55874">
    <property type="entry name" value="ATPase domain of HSP90 chaperone/DNA topoisomerase II/histidine kinase"/>
    <property type="match status" value="1"/>
</dbReference>
<reference evidence="15 17" key="1">
    <citation type="submission" date="2019-04" db="EMBL/GenBank/DDBJ databases">
        <title>Complete genome sequence of Agrobacterium larrymoorei CFBP5473.</title>
        <authorList>
            <person name="Haryono M."/>
            <person name="Chou L."/>
            <person name="Lin Y.-C."/>
            <person name="Lai E.-M."/>
            <person name="Kuo C.-H."/>
        </authorList>
    </citation>
    <scope>NUCLEOTIDE SEQUENCE [LARGE SCALE GENOMIC DNA]</scope>
    <source>
        <strain evidence="15 17">CFBP5473</strain>
    </source>
</reference>
<keyword evidence="18" id="KW-1185">Reference proteome</keyword>
<dbReference type="PRINTS" id="PR00344">
    <property type="entry name" value="BCTRLSENSOR"/>
</dbReference>
<dbReference type="RefSeq" id="WP_084631648.1">
    <property type="nucleotide sequence ID" value="NZ_CP039691.1"/>
</dbReference>
<dbReference type="Pfam" id="PF02518">
    <property type="entry name" value="HATPase_c"/>
    <property type="match status" value="1"/>
</dbReference>
<dbReference type="EMBL" id="CP039691">
    <property type="protein sequence ID" value="QCI98314.1"/>
    <property type="molecule type" value="Genomic_DNA"/>
</dbReference>
<feature type="transmembrane region" description="Helical" evidence="12">
    <location>
        <begin position="220"/>
        <end position="242"/>
    </location>
</feature>
<accession>A0A4D7DSF3</accession>
<dbReference type="SUPFAM" id="SSF55785">
    <property type="entry name" value="PYP-like sensor domain (PAS domain)"/>
    <property type="match status" value="2"/>
</dbReference>
<dbReference type="GO" id="GO:0005886">
    <property type="term" value="C:plasma membrane"/>
    <property type="evidence" value="ECO:0007669"/>
    <property type="project" value="TreeGrafter"/>
</dbReference>